<keyword evidence="3" id="KW-1185">Reference proteome</keyword>
<keyword evidence="1" id="KW-0472">Membrane</keyword>
<reference evidence="2 3" key="1">
    <citation type="submission" date="2020-06" db="EMBL/GenBank/DDBJ databases">
        <title>NJ-3-1, isolated from saline soil.</title>
        <authorList>
            <person name="Cui H.L."/>
            <person name="Shi X."/>
        </authorList>
    </citation>
    <scope>NUCLEOTIDE SEQUENCE [LARGE SCALE GENOMIC DNA]</scope>
    <source>
        <strain evidence="2 3">NJ-3-1</strain>
    </source>
</reference>
<feature type="transmembrane region" description="Helical" evidence="1">
    <location>
        <begin position="60"/>
        <end position="77"/>
    </location>
</feature>
<dbReference type="AlphaFoldDB" id="A0A7D5Q9V5"/>
<feature type="transmembrane region" description="Helical" evidence="1">
    <location>
        <begin position="34"/>
        <end position="54"/>
    </location>
</feature>
<sequence>MRELYHLFGHARGHFKQHHEQQWNDIAAKMKGRVLANLSLLLVVLLVVAAWHSVVNPVQLSSLGIVIVALGATRLALTSAHTHMRKFYESTRSPEAIEETTAEYRVRVGGMVVDAFSGFVLVAVGFSVRVAAELA</sequence>
<evidence type="ECO:0000313" key="2">
    <source>
        <dbReference type="EMBL" id="QLG62036.1"/>
    </source>
</evidence>
<evidence type="ECO:0000256" key="1">
    <source>
        <dbReference type="SAM" id="Phobius"/>
    </source>
</evidence>
<dbReference type="Proteomes" id="UP000509626">
    <property type="component" value="Chromosome"/>
</dbReference>
<protein>
    <submittedName>
        <fullName evidence="2">Uncharacterized protein</fullName>
    </submittedName>
</protein>
<name>A0A7D5Q9V5_9EURY</name>
<dbReference type="EMBL" id="CP058579">
    <property type="protein sequence ID" value="QLG62036.1"/>
    <property type="molecule type" value="Genomic_DNA"/>
</dbReference>
<dbReference type="RefSeq" id="WP_179268621.1">
    <property type="nucleotide sequence ID" value="NZ_CP058579.1"/>
</dbReference>
<dbReference type="KEGG" id="halu:HUG12_09985"/>
<proteinExistence type="predicted"/>
<evidence type="ECO:0000313" key="3">
    <source>
        <dbReference type="Proteomes" id="UP000509626"/>
    </source>
</evidence>
<feature type="transmembrane region" description="Helical" evidence="1">
    <location>
        <begin position="112"/>
        <end position="132"/>
    </location>
</feature>
<keyword evidence="1" id="KW-0812">Transmembrane</keyword>
<accession>A0A7D5Q9V5</accession>
<gene>
    <name evidence="2" type="ORF">HUG12_09985</name>
</gene>
<keyword evidence="1" id="KW-1133">Transmembrane helix</keyword>
<dbReference type="GeneID" id="56037790"/>
<organism evidence="2 3">
    <name type="scientific">Halorarum salinum</name>
    <dbReference type="NCBI Taxonomy" id="2743089"/>
    <lineage>
        <taxon>Archaea</taxon>
        <taxon>Methanobacteriati</taxon>
        <taxon>Methanobacteriota</taxon>
        <taxon>Stenosarchaea group</taxon>
        <taxon>Halobacteria</taxon>
        <taxon>Halobacteriales</taxon>
        <taxon>Haloferacaceae</taxon>
        <taxon>Halorarum</taxon>
    </lineage>
</organism>